<name>A0A1G9P6K2_9BACI</name>
<organism evidence="2 3">
    <name type="scientific">Sediminibacillus halophilus</name>
    <dbReference type="NCBI Taxonomy" id="482461"/>
    <lineage>
        <taxon>Bacteria</taxon>
        <taxon>Bacillati</taxon>
        <taxon>Bacillota</taxon>
        <taxon>Bacilli</taxon>
        <taxon>Bacillales</taxon>
        <taxon>Bacillaceae</taxon>
        <taxon>Sediminibacillus</taxon>
    </lineage>
</organism>
<evidence type="ECO:0000313" key="3">
    <source>
        <dbReference type="Proteomes" id="UP000182347"/>
    </source>
</evidence>
<keyword evidence="3" id="KW-1185">Reference proteome</keyword>
<protein>
    <submittedName>
        <fullName evidence="2">Phosphosulfolactate synthase</fullName>
    </submittedName>
</protein>
<evidence type="ECO:0000313" key="2">
    <source>
        <dbReference type="EMBL" id="SDL94438.1"/>
    </source>
</evidence>
<dbReference type="EMBL" id="FNHF01000001">
    <property type="protein sequence ID" value="SDL94438.1"/>
    <property type="molecule type" value="Genomic_DNA"/>
</dbReference>
<dbReference type="InterPro" id="IPR003830">
    <property type="entry name" value="ComA_synth"/>
</dbReference>
<proteinExistence type="inferred from homology"/>
<dbReference type="InterPro" id="IPR013785">
    <property type="entry name" value="Aldolase_TIM"/>
</dbReference>
<dbReference type="Pfam" id="PF02679">
    <property type="entry name" value="ComA"/>
    <property type="match status" value="1"/>
</dbReference>
<accession>A0A1G9P6K2</accession>
<dbReference type="Proteomes" id="UP000182347">
    <property type="component" value="Unassembled WGS sequence"/>
</dbReference>
<evidence type="ECO:0000256" key="1">
    <source>
        <dbReference type="ARBA" id="ARBA00010424"/>
    </source>
</evidence>
<dbReference type="PANTHER" id="PTHR48413">
    <property type="match status" value="1"/>
</dbReference>
<comment type="similarity">
    <text evidence="1">Belongs to the phosphosulfolactate synthase family.</text>
</comment>
<dbReference type="InterPro" id="IPR036112">
    <property type="entry name" value="ComA_synth_sf"/>
</dbReference>
<sequence length="253" mass="28251">MTETNLRLPMRESKPRESGITVLIDNGAPLQLLKATVDNAGDYIDFIKFGWGTSLLSKNLQEKINYLIKNEIDYFFGGTLFEKFLSQEKVEAFYDYCRSFDCSYVEISNGTLAISNQQKAEYVREFSRDFSVFSEVGTKDSSAALKEHSKEWLASIHEDIEAGAAKVITEARESGSGGICGADGSIRHDIFKEIVAAGIPMERLIFEAPTKSLQTFFIKQIGSNVNLANVALNDVISLETLRLGLRSDTFHLY</sequence>
<dbReference type="AlphaFoldDB" id="A0A1G9P6K2"/>
<gene>
    <name evidence="2" type="ORF">SAMN05216244_1311</name>
</gene>
<dbReference type="PANTHER" id="PTHR48413:SF1">
    <property type="entry name" value="PROTEIN HEAT-STRESS-ASSOCIATED 32"/>
    <property type="match status" value="1"/>
</dbReference>
<reference evidence="3" key="1">
    <citation type="submission" date="2016-10" db="EMBL/GenBank/DDBJ databases">
        <authorList>
            <person name="Varghese N."/>
            <person name="Submissions S."/>
        </authorList>
    </citation>
    <scope>NUCLEOTIDE SEQUENCE [LARGE SCALE GENOMIC DNA]</scope>
    <source>
        <strain evidence="3">CGMCC 1.6199</strain>
    </source>
</reference>
<dbReference type="SUPFAM" id="SSF102110">
    <property type="entry name" value="(2r)-phospho-3-sulfolactate synthase ComA"/>
    <property type="match status" value="1"/>
</dbReference>
<dbReference type="STRING" id="482461.SAMN05216244_1311"/>
<dbReference type="OrthoDB" id="7809088at2"/>
<dbReference type="RefSeq" id="WP_074597987.1">
    <property type="nucleotide sequence ID" value="NZ_FNHF01000001.1"/>
</dbReference>
<dbReference type="Gene3D" id="3.20.20.70">
    <property type="entry name" value="Aldolase class I"/>
    <property type="match status" value="1"/>
</dbReference>